<evidence type="ECO:0000313" key="2">
    <source>
        <dbReference type="Proteomes" id="UP000244870"/>
    </source>
</evidence>
<dbReference type="AlphaFoldDB" id="A0A2S1KQ39"/>
<gene>
    <name evidence="1" type="ORF">B6254_0721</name>
</gene>
<name>A0A2S1KQ39_9LACO</name>
<protein>
    <submittedName>
        <fullName evidence="1">Uncharacterized protein</fullName>
    </submittedName>
</protein>
<accession>A0A2S1KQ39</accession>
<reference evidence="1 2" key="1">
    <citation type="submission" date="2017-04" db="EMBL/GenBank/DDBJ databases">
        <title>Weissella cibaria strain m2 complete genome.</title>
        <authorList>
            <person name="Pan Q."/>
            <person name="Tan M."/>
            <person name="Yao F."/>
            <person name="Su S."/>
        </authorList>
    </citation>
    <scope>NUCLEOTIDE SEQUENCE [LARGE SCALE GENOMIC DNA]</scope>
    <source>
        <strain evidence="1 2">M2</strain>
    </source>
</reference>
<dbReference type="Proteomes" id="UP000244870">
    <property type="component" value="Chromosome"/>
</dbReference>
<sequence length="41" mass="4766">MKITNEILSTNKQLSIRQKNLLKIKFNQAKVIQLGSLFILH</sequence>
<evidence type="ECO:0000313" key="1">
    <source>
        <dbReference type="EMBL" id="AWF95130.1"/>
    </source>
</evidence>
<organism evidence="1 2">
    <name type="scientific">Weissella cibaria</name>
    <dbReference type="NCBI Taxonomy" id="137591"/>
    <lineage>
        <taxon>Bacteria</taxon>
        <taxon>Bacillati</taxon>
        <taxon>Bacillota</taxon>
        <taxon>Bacilli</taxon>
        <taxon>Lactobacillales</taxon>
        <taxon>Lactobacillaceae</taxon>
        <taxon>Weissella</taxon>
    </lineage>
</organism>
<dbReference type="EMBL" id="CP020928">
    <property type="protein sequence ID" value="AWF95130.1"/>
    <property type="molecule type" value="Genomic_DNA"/>
</dbReference>
<proteinExistence type="predicted"/>